<reference evidence="3 4" key="1">
    <citation type="journal article" date="2015" name="Genome Announc.">
        <title>Complete Genome Sequence of Methylobacterium aquaticum Strain 22A, Isolated from Racomitrium japonicum Moss.</title>
        <authorList>
            <person name="Tani A."/>
            <person name="Ogura Y."/>
            <person name="Hayashi T."/>
            <person name="Kimbara K."/>
        </authorList>
    </citation>
    <scope>NUCLEOTIDE SEQUENCE [LARGE SCALE GENOMIC DNA]</scope>
    <source>
        <strain evidence="3 4">MA-22A</strain>
        <plasmid evidence="4">Plasmid pMaq22A_2p DNA</plasmid>
    </source>
</reference>
<dbReference type="AlphaFoldDB" id="A0A0C6FNF5"/>
<dbReference type="Proteomes" id="UP000061432">
    <property type="component" value="Plasmid pMaq22A_2p"/>
</dbReference>
<dbReference type="PANTHER" id="PTHR47572:SF5">
    <property type="entry name" value="BLR2277 PROTEIN"/>
    <property type="match status" value="1"/>
</dbReference>
<dbReference type="Gene3D" id="2.120.10.30">
    <property type="entry name" value="TolB, C-terminal domain"/>
    <property type="match status" value="1"/>
</dbReference>
<dbReference type="InterPro" id="IPR051262">
    <property type="entry name" value="SMP-30/CGR1_Lactonase"/>
</dbReference>
<sequence>MTDIAVMATGLRFPEGPVVLKDGSIALVEIARGTVSRVALDGTVSVIAEPGGGPNGLALGPDGMLYVCNNGGFAWHEEPGMIRPIGTPETYSGGRIERIDPRTGACTVLYESCGDTRLKGPNDIVFDRTGGFYFTDLGKARHRDRDQGSVYYARADGSFITECVHPILTPNGIGLSPDETVLYVAETEGGRLWGFDLAEPGKIRSRPFPSPHGGRFLFNQAGYQRYDSLAVEASGNICVATLMTGAITVISSEGELVESVPMPGRLHHQHLLRRGGSSDRLRDPVGDRTAGAGAMEATGVESQLRALTVTRPASPRARPRSRPPPPAAARRSGRRRRPRRGSCVGT</sequence>
<protein>
    <submittedName>
        <fullName evidence="3">SMP-30/Gluconolaconase/LRE domain protein</fullName>
    </submittedName>
</protein>
<name>A0A0C6FNF5_9HYPH</name>
<dbReference type="SUPFAM" id="SSF63829">
    <property type="entry name" value="Calcium-dependent phosphotriesterase"/>
    <property type="match status" value="1"/>
</dbReference>
<feature type="region of interest" description="Disordered" evidence="1">
    <location>
        <begin position="271"/>
        <end position="346"/>
    </location>
</feature>
<feature type="compositionally biased region" description="Basic residues" evidence="1">
    <location>
        <begin position="331"/>
        <end position="340"/>
    </location>
</feature>
<dbReference type="InterPro" id="IPR011042">
    <property type="entry name" value="6-blade_b-propeller_TolB-like"/>
</dbReference>
<gene>
    <name evidence="3" type="ORF">Maq22A_2p40390</name>
</gene>
<evidence type="ECO:0000313" key="3">
    <source>
        <dbReference type="EMBL" id="BAQ49878.1"/>
    </source>
</evidence>
<dbReference type="InterPro" id="IPR013658">
    <property type="entry name" value="SGL"/>
</dbReference>
<organism evidence="3 4">
    <name type="scientific">Methylobacterium aquaticum</name>
    <dbReference type="NCBI Taxonomy" id="270351"/>
    <lineage>
        <taxon>Bacteria</taxon>
        <taxon>Pseudomonadati</taxon>
        <taxon>Pseudomonadota</taxon>
        <taxon>Alphaproteobacteria</taxon>
        <taxon>Hyphomicrobiales</taxon>
        <taxon>Methylobacteriaceae</taxon>
        <taxon>Methylobacterium</taxon>
    </lineage>
</organism>
<feature type="domain" description="SMP-30/Gluconolactonase/LRE-like region" evidence="2">
    <location>
        <begin position="13"/>
        <end position="265"/>
    </location>
</feature>
<geneLocation type="plasmid" evidence="4">
    <name>pMaq22A_2p DNA</name>
</geneLocation>
<proteinExistence type="predicted"/>
<dbReference type="EMBL" id="AP014706">
    <property type="protein sequence ID" value="BAQ49878.1"/>
    <property type="molecule type" value="Genomic_DNA"/>
</dbReference>
<evidence type="ECO:0000313" key="4">
    <source>
        <dbReference type="Proteomes" id="UP000061432"/>
    </source>
</evidence>
<feature type="compositionally biased region" description="Basic and acidic residues" evidence="1">
    <location>
        <begin position="276"/>
        <end position="286"/>
    </location>
</feature>
<dbReference type="KEGG" id="maqu:Maq22A_2p40390"/>
<dbReference type="PANTHER" id="PTHR47572">
    <property type="entry name" value="LIPOPROTEIN-RELATED"/>
    <property type="match status" value="1"/>
</dbReference>
<keyword evidence="3" id="KW-0614">Plasmid</keyword>
<dbReference type="Pfam" id="PF08450">
    <property type="entry name" value="SGL"/>
    <property type="match status" value="1"/>
</dbReference>
<evidence type="ECO:0000259" key="2">
    <source>
        <dbReference type="Pfam" id="PF08450"/>
    </source>
</evidence>
<accession>A0A0C6FNF5</accession>
<evidence type="ECO:0000256" key="1">
    <source>
        <dbReference type="SAM" id="MobiDB-lite"/>
    </source>
</evidence>
<dbReference type="PATRIC" id="fig|270351.10.peg.7004"/>
<reference evidence="4" key="2">
    <citation type="submission" date="2015-01" db="EMBL/GenBank/DDBJ databases">
        <title>Complete genome sequence of Methylobacterium aquaticum strain 22A.</title>
        <authorList>
            <person name="Tani A."/>
            <person name="Ogura Y."/>
            <person name="Hayashi T."/>
        </authorList>
    </citation>
    <scope>NUCLEOTIDE SEQUENCE [LARGE SCALE GENOMIC DNA]</scope>
    <source>
        <strain evidence="4">MA-22A</strain>
        <plasmid evidence="4">Plasmid pMaq22A_2p DNA</plasmid>
    </source>
</reference>